<dbReference type="AlphaFoldDB" id="A0A0F9JS77"/>
<dbReference type="EMBL" id="LAZR01009451">
    <property type="protein sequence ID" value="KKM72533.1"/>
    <property type="molecule type" value="Genomic_DNA"/>
</dbReference>
<protein>
    <submittedName>
        <fullName evidence="1">Uncharacterized protein</fullName>
    </submittedName>
</protein>
<evidence type="ECO:0000313" key="1">
    <source>
        <dbReference type="EMBL" id="KKM72533.1"/>
    </source>
</evidence>
<comment type="caution">
    <text evidence="1">The sequence shown here is derived from an EMBL/GenBank/DDBJ whole genome shotgun (WGS) entry which is preliminary data.</text>
</comment>
<accession>A0A0F9JS77</accession>
<sequence>MSEEWFKKLQQIGRVGIPTTGLRGSISLDSFQWKYVFNFIKELVKGKENICKTCLLLYNNKCPLYTEWGKPGYITLCTAYMKTENNIANRLTKLEAFTWNQSDDKWETIKEIETKITALDSHVKDLKVKYGKTYQTIYNGKNKSRIEVLEGRTTALETYKQELRAFDSFESIKNRITDGFNHGVVIRTEHLHRIIKLEKILGKFMDIFTKPLDDAYLWNGAFKKTKKLLRELKS</sequence>
<gene>
    <name evidence="1" type="ORF">LCGC14_1419580</name>
</gene>
<name>A0A0F9JS77_9ZZZZ</name>
<organism evidence="1">
    <name type="scientific">marine sediment metagenome</name>
    <dbReference type="NCBI Taxonomy" id="412755"/>
    <lineage>
        <taxon>unclassified sequences</taxon>
        <taxon>metagenomes</taxon>
        <taxon>ecological metagenomes</taxon>
    </lineage>
</organism>
<reference evidence="1" key="1">
    <citation type="journal article" date="2015" name="Nature">
        <title>Complex archaea that bridge the gap between prokaryotes and eukaryotes.</title>
        <authorList>
            <person name="Spang A."/>
            <person name="Saw J.H."/>
            <person name="Jorgensen S.L."/>
            <person name="Zaremba-Niedzwiedzka K."/>
            <person name="Martijn J."/>
            <person name="Lind A.E."/>
            <person name="van Eijk R."/>
            <person name="Schleper C."/>
            <person name="Guy L."/>
            <person name="Ettema T.J."/>
        </authorList>
    </citation>
    <scope>NUCLEOTIDE SEQUENCE</scope>
</reference>
<proteinExistence type="predicted"/>